<reference evidence="14 16" key="1">
    <citation type="journal article" date="2012" name="Int. J. Syst. Evol. Microbiol.">
        <title>Characterization of Tetragenococcus strains from sugar thick juice reveals a novel species, Tetragenococcus osmophilus sp. nov., and divides Tetragenococcus halophilus into two subspecies, T. halophilus subsp. halophilus subsp. nov. and T. halophilus subsp. flandriensis subsp. nov.</title>
        <authorList>
            <person name="Juste A."/>
            <person name="Van Trappen S."/>
            <person name="Verreth C."/>
            <person name="Cleenwerck I."/>
            <person name="De Vos P."/>
            <person name="Lievens B."/>
            <person name="Willems K.A."/>
        </authorList>
    </citation>
    <scope>NUCLEOTIDE SEQUENCE [LARGE SCALE GENOMIC DNA]</scope>
    <source>
        <strain evidence="14 16">LMG 26042</strain>
    </source>
</reference>
<evidence type="ECO:0000256" key="11">
    <source>
        <dbReference type="ARBA" id="ARBA00030665"/>
    </source>
</evidence>
<dbReference type="UniPathway" id="UPA00067">
    <property type="reaction ID" value="UER00121"/>
</dbReference>
<protein>
    <recommendedName>
        <fullName evidence="6">Diaminobutyrate--2-oxoglutarate transaminase</fullName>
        <ecNumber evidence="5">2.6.1.76</ecNumber>
    </recommendedName>
    <alternativeName>
        <fullName evidence="11">DABA aminotransferase</fullName>
    </alternativeName>
    <alternativeName>
        <fullName evidence="12">Diaminobutyrate--2-oxoglutarate aminotransferase</fullName>
    </alternativeName>
    <alternativeName>
        <fullName evidence="10">L-2,4-diaminobutyric acid transaminase</fullName>
    </alternativeName>
</protein>
<dbReference type="Pfam" id="PF00202">
    <property type="entry name" value="Aminotran_3"/>
    <property type="match status" value="1"/>
</dbReference>
<dbReference type="EMBL" id="CP046246">
    <property type="protein sequence ID" value="QGP77344.1"/>
    <property type="molecule type" value="Genomic_DNA"/>
</dbReference>
<reference evidence="14" key="2">
    <citation type="submission" date="2018-03" db="EMBL/GenBank/DDBJ databases">
        <authorList>
            <person name="Jeon C.O."/>
        </authorList>
    </citation>
    <scope>NUCLEOTIDE SEQUENCE</scope>
    <source>
        <strain evidence="14">LMG 26042</strain>
    </source>
</reference>
<dbReference type="InterPro" id="IPR015421">
    <property type="entry name" value="PyrdxlP-dep_Trfase_major"/>
</dbReference>
<evidence type="ECO:0000256" key="7">
    <source>
        <dbReference type="ARBA" id="ARBA00022576"/>
    </source>
</evidence>
<dbReference type="SUPFAM" id="SSF53383">
    <property type="entry name" value="PLP-dependent transferases"/>
    <property type="match status" value="1"/>
</dbReference>
<evidence type="ECO:0000313" key="16">
    <source>
        <dbReference type="Proteomes" id="UP000280475"/>
    </source>
</evidence>
<evidence type="ECO:0000313" key="14">
    <source>
        <dbReference type="EMBL" id="AYW50108.1"/>
    </source>
</evidence>
<dbReference type="GO" id="GO:0045303">
    <property type="term" value="F:diaminobutyrate-2-oxoglutarate transaminase activity"/>
    <property type="evidence" value="ECO:0007669"/>
    <property type="project" value="UniProtKB-EC"/>
</dbReference>
<comment type="function">
    <text evidence="2">Catalyzes reversively the conversion of L-aspartate beta-semialdehyde (ASA) to L-2,4-diaminobutyrate (DABA) by transamination with L-glutamate.</text>
</comment>
<evidence type="ECO:0000313" key="15">
    <source>
        <dbReference type="EMBL" id="QGP77344.1"/>
    </source>
</evidence>
<accession>A0A3G5FJ00</accession>
<comment type="similarity">
    <text evidence="4">Belongs to the class-III pyridoxal-phosphate-dependent aminotransferase family.</text>
</comment>
<evidence type="ECO:0000256" key="12">
    <source>
        <dbReference type="ARBA" id="ARBA00031476"/>
    </source>
</evidence>
<evidence type="ECO:0000256" key="6">
    <source>
        <dbReference type="ARBA" id="ARBA00014798"/>
    </source>
</evidence>
<dbReference type="InterPro" id="IPR005814">
    <property type="entry name" value="Aminotrans_3"/>
</dbReference>
<dbReference type="InterPro" id="IPR004637">
    <property type="entry name" value="Dat"/>
</dbReference>
<comment type="catalytic activity">
    <reaction evidence="13">
        <text>L-2,4-diaminobutanoate + 2-oxoglutarate = L-aspartate 4-semialdehyde + L-glutamate</text>
        <dbReference type="Rhea" id="RHEA:11160"/>
        <dbReference type="ChEBI" id="CHEBI:16810"/>
        <dbReference type="ChEBI" id="CHEBI:29985"/>
        <dbReference type="ChEBI" id="CHEBI:58761"/>
        <dbReference type="ChEBI" id="CHEBI:537519"/>
        <dbReference type="EC" id="2.6.1.76"/>
    </reaction>
</comment>
<dbReference type="InterPro" id="IPR015424">
    <property type="entry name" value="PyrdxlP-dep_Trfase"/>
</dbReference>
<evidence type="ECO:0000256" key="9">
    <source>
        <dbReference type="ARBA" id="ARBA00022898"/>
    </source>
</evidence>
<proteinExistence type="inferred from homology"/>
<dbReference type="EMBL" id="CP027768">
    <property type="protein sequence ID" value="AYW50108.1"/>
    <property type="molecule type" value="Genomic_DNA"/>
</dbReference>
<dbReference type="Gene3D" id="3.40.640.10">
    <property type="entry name" value="Type I PLP-dependent aspartate aminotransferase-like (Major domain)"/>
    <property type="match status" value="2"/>
</dbReference>
<evidence type="ECO:0000256" key="3">
    <source>
        <dbReference type="ARBA" id="ARBA00004946"/>
    </source>
</evidence>
<dbReference type="PANTHER" id="PTHR43552">
    <property type="entry name" value="DIAMINOBUTYRATE--2-OXOGLUTARATE AMINOTRANSFERASE"/>
    <property type="match status" value="1"/>
</dbReference>
<evidence type="ECO:0000256" key="8">
    <source>
        <dbReference type="ARBA" id="ARBA00022679"/>
    </source>
</evidence>
<dbReference type="RefSeq" id="WP_103892803.1">
    <property type="nucleotide sequence ID" value="NZ_BSYG01000059.1"/>
</dbReference>
<keyword evidence="8" id="KW-0808">Transferase</keyword>
<evidence type="ECO:0000256" key="4">
    <source>
        <dbReference type="ARBA" id="ARBA00008954"/>
    </source>
</evidence>
<sequence length="271" mass="30587">MNEENLESNVVAYQNSFPTIFQCGHNAILSATDGKEYIDFFAGAGALNFGHNQPETKEKVIEYLKNDLNKWLKELRKICDEFGIMMIIDDIQVGVWRTGTFFSFEEAEIVPDIVIISKSIEGIGMPLSLVFFNEALDVFNPEEHTGTFRGNQLGFIAGQAAIEYAYENNLAEQTKENEQVIQKVLEKKLPEIDNRISFRGKGMIWGIDFLAISESLAEKVQKECFNQHLIIECAGSKDAVLKLLPPLTIEKENLSRGLEIIIQAIYTVLNK</sequence>
<gene>
    <name evidence="14" type="ORF">C7H83_06365</name>
    <name evidence="15" type="ORF">GLW17_11405</name>
</gene>
<dbReference type="KEGG" id="tey:GLW17_11405"/>
<keyword evidence="7 15" id="KW-0032">Aminotransferase</keyword>
<evidence type="ECO:0000256" key="1">
    <source>
        <dbReference type="ARBA" id="ARBA00001933"/>
    </source>
</evidence>
<evidence type="ECO:0000256" key="5">
    <source>
        <dbReference type="ARBA" id="ARBA00013155"/>
    </source>
</evidence>
<evidence type="ECO:0000256" key="13">
    <source>
        <dbReference type="ARBA" id="ARBA00049111"/>
    </source>
</evidence>
<comment type="pathway">
    <text evidence="3">Amine and polyamine biosynthesis; ectoine biosynthesis; L-ectoine from L-aspartate 4-semialdehyde: step 1/3.</text>
</comment>
<name>A0A3G5FJ00_TETHA</name>
<dbReference type="PANTHER" id="PTHR43552:SF2">
    <property type="entry name" value="DIAMINOBUTYRATE--2-OXOGLUTARATE TRANSAMINASE"/>
    <property type="match status" value="1"/>
</dbReference>
<reference evidence="15 17" key="3">
    <citation type="submission" date="2019-11" db="EMBL/GenBank/DDBJ databases">
        <authorList>
            <person name="Kim E."/>
            <person name="Lee J."/>
            <person name="Jeon K."/>
            <person name="Lee Y."/>
        </authorList>
    </citation>
    <scope>NUCLEOTIDE SEQUENCE [LARGE SCALE GENOMIC DNA]</scope>
    <source>
        <strain evidence="15 17">YJ1</strain>
    </source>
</reference>
<dbReference type="GO" id="GO:0030170">
    <property type="term" value="F:pyridoxal phosphate binding"/>
    <property type="evidence" value="ECO:0007669"/>
    <property type="project" value="InterPro"/>
</dbReference>
<keyword evidence="9" id="KW-0663">Pyridoxal phosphate</keyword>
<comment type="cofactor">
    <cofactor evidence="1">
        <name>pyridoxal 5'-phosphate</name>
        <dbReference type="ChEBI" id="CHEBI:597326"/>
    </cofactor>
</comment>
<dbReference type="Proteomes" id="UP000280475">
    <property type="component" value="Chromosome"/>
</dbReference>
<organism evidence="14 16">
    <name type="scientific">Tetragenococcus halophilus</name>
    <name type="common">Pediococcus halophilus</name>
    <dbReference type="NCBI Taxonomy" id="51669"/>
    <lineage>
        <taxon>Bacteria</taxon>
        <taxon>Bacillati</taxon>
        <taxon>Bacillota</taxon>
        <taxon>Bacilli</taxon>
        <taxon>Lactobacillales</taxon>
        <taxon>Enterococcaceae</taxon>
        <taxon>Tetragenococcus</taxon>
    </lineage>
</organism>
<evidence type="ECO:0000256" key="10">
    <source>
        <dbReference type="ARBA" id="ARBA00029744"/>
    </source>
</evidence>
<dbReference type="AlphaFoldDB" id="A0A3G5FJ00"/>
<dbReference type="GO" id="GO:0019491">
    <property type="term" value="P:ectoine biosynthetic process"/>
    <property type="evidence" value="ECO:0007669"/>
    <property type="project" value="UniProtKB-UniPathway"/>
</dbReference>
<dbReference type="InterPro" id="IPR015422">
    <property type="entry name" value="PyrdxlP-dep_Trfase_small"/>
</dbReference>
<evidence type="ECO:0000256" key="2">
    <source>
        <dbReference type="ARBA" id="ARBA00002189"/>
    </source>
</evidence>
<dbReference type="Gene3D" id="3.90.1150.10">
    <property type="entry name" value="Aspartate Aminotransferase, domain 1"/>
    <property type="match status" value="2"/>
</dbReference>
<dbReference type="EC" id="2.6.1.76" evidence="5"/>
<evidence type="ECO:0000313" key="17">
    <source>
        <dbReference type="Proteomes" id="UP000427886"/>
    </source>
</evidence>
<dbReference type="Proteomes" id="UP000427886">
    <property type="component" value="Chromosome"/>
</dbReference>